<name>T0J0Q7_9SPHN</name>
<organism evidence="3 4">
    <name type="scientific">Sphingobium quisquiliarum P25</name>
    <dbReference type="NCBI Taxonomy" id="1329909"/>
    <lineage>
        <taxon>Bacteria</taxon>
        <taxon>Pseudomonadati</taxon>
        <taxon>Pseudomonadota</taxon>
        <taxon>Alphaproteobacteria</taxon>
        <taxon>Sphingomonadales</taxon>
        <taxon>Sphingomonadaceae</taxon>
        <taxon>Sphingobium</taxon>
    </lineage>
</organism>
<evidence type="ECO:0000256" key="1">
    <source>
        <dbReference type="ARBA" id="ARBA00022679"/>
    </source>
</evidence>
<keyword evidence="4" id="KW-1185">Reference proteome</keyword>
<dbReference type="Gene3D" id="3.30.1540.10">
    <property type="entry name" value="formyl-coa transferase, domain 3"/>
    <property type="match status" value="1"/>
</dbReference>
<accession>T0J0Q7</accession>
<reference evidence="3 4" key="1">
    <citation type="journal article" date="2013" name="Genome Announc.">
        <title>Draft Genome Sequence of Sphingobium quisquiliarum Strain P25T, a Novel Hexachlorocyclohexane (HCH)-Degrading Bacterium Isolated from an HCH Dumpsite.</title>
        <authorList>
            <person name="Kumar Singh A."/>
            <person name="Sangwan N."/>
            <person name="Sharma A."/>
            <person name="Gupta V."/>
            <person name="Khurana J.P."/>
            <person name="Lal R."/>
        </authorList>
    </citation>
    <scope>NUCLEOTIDE SEQUENCE [LARGE SCALE GENOMIC DNA]</scope>
    <source>
        <strain evidence="3 4">P25</strain>
    </source>
</reference>
<dbReference type="GO" id="GO:0008410">
    <property type="term" value="F:CoA-transferase activity"/>
    <property type="evidence" value="ECO:0007669"/>
    <property type="project" value="TreeGrafter"/>
</dbReference>
<feature type="region of interest" description="Disordered" evidence="2">
    <location>
        <begin position="327"/>
        <end position="373"/>
    </location>
</feature>
<dbReference type="Gene3D" id="3.40.50.10540">
    <property type="entry name" value="Crotonobetainyl-coa:carnitine coa-transferase, domain 1"/>
    <property type="match status" value="1"/>
</dbReference>
<dbReference type="InterPro" id="IPR023606">
    <property type="entry name" value="CoA-Trfase_III_dom_1_sf"/>
</dbReference>
<dbReference type="Proteomes" id="UP000015525">
    <property type="component" value="Unassembled WGS sequence"/>
</dbReference>
<dbReference type="EMBL" id="ATHO01000002">
    <property type="protein sequence ID" value="EQB15534.1"/>
    <property type="molecule type" value="Genomic_DNA"/>
</dbReference>
<comment type="caution">
    <text evidence="3">The sequence shown here is derived from an EMBL/GenBank/DDBJ whole genome shotgun (WGS) entry which is preliminary data.</text>
</comment>
<dbReference type="RefSeq" id="WP_021236369.1">
    <property type="nucleotide sequence ID" value="NZ_ATHO01000002.1"/>
</dbReference>
<evidence type="ECO:0000313" key="3">
    <source>
        <dbReference type="EMBL" id="EQB15534.1"/>
    </source>
</evidence>
<dbReference type="PANTHER" id="PTHR48207">
    <property type="entry name" value="SUCCINATE--HYDROXYMETHYLGLUTARATE COA-TRANSFERASE"/>
    <property type="match status" value="1"/>
</dbReference>
<keyword evidence="1" id="KW-0808">Transferase</keyword>
<dbReference type="PATRIC" id="fig|1329909.3.peg.20"/>
<evidence type="ECO:0008006" key="5">
    <source>
        <dbReference type="Google" id="ProtNLM"/>
    </source>
</evidence>
<dbReference type="AlphaFoldDB" id="T0J0Q7"/>
<evidence type="ECO:0000313" key="4">
    <source>
        <dbReference type="Proteomes" id="UP000015525"/>
    </source>
</evidence>
<dbReference type="InterPro" id="IPR050483">
    <property type="entry name" value="CoA-transferase_III_domain"/>
</dbReference>
<dbReference type="SUPFAM" id="SSF89796">
    <property type="entry name" value="CoA-transferase family III (CaiB/BaiF)"/>
    <property type="match status" value="1"/>
</dbReference>
<dbReference type="PANTHER" id="PTHR48207:SF3">
    <property type="entry name" value="SUCCINATE--HYDROXYMETHYLGLUTARATE COA-TRANSFERASE"/>
    <property type="match status" value="1"/>
</dbReference>
<feature type="compositionally biased region" description="Basic and acidic residues" evidence="2">
    <location>
        <begin position="362"/>
        <end position="373"/>
    </location>
</feature>
<gene>
    <name evidence="3" type="ORF">L288_00110</name>
</gene>
<dbReference type="InterPro" id="IPR044855">
    <property type="entry name" value="CoA-Trfase_III_dom3_sf"/>
</dbReference>
<evidence type="ECO:0000256" key="2">
    <source>
        <dbReference type="SAM" id="MobiDB-lite"/>
    </source>
</evidence>
<dbReference type="Pfam" id="PF02515">
    <property type="entry name" value="CoA_transf_3"/>
    <property type="match status" value="1"/>
</dbReference>
<dbReference type="InterPro" id="IPR003673">
    <property type="entry name" value="CoA-Trfase_fam_III"/>
</dbReference>
<proteinExistence type="predicted"/>
<protein>
    <recommendedName>
        <fullName evidence="5">Carnitine dehydratase</fullName>
    </recommendedName>
</protein>
<sequence length="373" mass="40179">MPDSLKDILVISLEQAVAAPLCTSRLAEAGARVIKLERAEGDFARGYDHAVHGESAYFVWLNRGKESVRVDVKDPADRHLIEKMLARADIFVQNLAPGAAARLGLGSSELRARYPRLITCDITGYGEDGPAAGMKAYDFLIQCEAGLASITGNEAGAARVGVSVADIACGMNAHAAILQALIERERSGTGRGVAVSLFDSLADWMAVPLLHHDYAGKAPGRVGLRHPSIAPYGAFRAGDGVDLVISIQNEREWAKFCALVLEHPDLARDPRFASNSLRCENRGALEQHISALFASLPAETIITRFEAAGTAWARLNGVDGLSRHSQLRRVEGQTPSGPVSLPAPPVRWNDERPVTRSVPALGEHDETVRAEFR</sequence>